<accession>A0A4U8UP70</accession>
<reference evidence="6 7" key="1">
    <citation type="journal article" date="2015" name="Genome Biol.">
        <title>Comparative genomics of Steinernema reveals deeply conserved gene regulatory networks.</title>
        <authorList>
            <person name="Dillman A.R."/>
            <person name="Macchietto M."/>
            <person name="Porter C.F."/>
            <person name="Rogers A."/>
            <person name="Williams B."/>
            <person name="Antoshechkin I."/>
            <person name="Lee M.M."/>
            <person name="Goodwin Z."/>
            <person name="Lu X."/>
            <person name="Lewis E.E."/>
            <person name="Goodrich-Blair H."/>
            <person name="Stock S.P."/>
            <person name="Adams B.J."/>
            <person name="Sternberg P.W."/>
            <person name="Mortazavi A."/>
        </authorList>
    </citation>
    <scope>NUCLEOTIDE SEQUENCE [LARGE SCALE GENOMIC DNA]</scope>
    <source>
        <strain evidence="6 7">ALL</strain>
    </source>
</reference>
<evidence type="ECO:0000256" key="4">
    <source>
        <dbReference type="ARBA" id="ARBA00023136"/>
    </source>
</evidence>
<dbReference type="GO" id="GO:0006506">
    <property type="term" value="P:GPI anchor biosynthetic process"/>
    <property type="evidence" value="ECO:0007669"/>
    <property type="project" value="UniProtKB-UniPathway"/>
</dbReference>
<evidence type="ECO:0000256" key="2">
    <source>
        <dbReference type="ARBA" id="ARBA00022692"/>
    </source>
</evidence>
<feature type="transmembrane region" description="Helical" evidence="5">
    <location>
        <begin position="59"/>
        <end position="76"/>
    </location>
</feature>
<dbReference type="OrthoDB" id="1158011at2759"/>
<keyword evidence="7" id="KW-1185">Reference proteome</keyword>
<dbReference type="EC" id="2.3.-.-" evidence="5"/>
<dbReference type="GO" id="GO:0032216">
    <property type="term" value="F:glucosaminyl-phosphatidylinositol O-acyltransferase activity"/>
    <property type="evidence" value="ECO:0007669"/>
    <property type="project" value="TreeGrafter"/>
</dbReference>
<name>A0A4U8UP70_STECR</name>
<keyword evidence="4 5" id="KW-0472">Membrane</keyword>
<dbReference type="PIRSF" id="PIRSF017321">
    <property type="entry name" value="GWT1"/>
    <property type="match status" value="1"/>
</dbReference>
<comment type="caution">
    <text evidence="6">The sequence shown here is derived from an EMBL/GenBank/DDBJ whole genome shotgun (WGS) entry which is preliminary data.</text>
</comment>
<dbReference type="UniPathway" id="UPA00196"/>
<sequence>MSSVDVREQFVSGHNGTKQIEVFAVQLVAPLAVLCRNLILRWAFLGSQPFSNCHWSKFWLDFFLLVTPMLLSLTLMSSFVVLLVLLQLAVVVIVTIFFLCEYYLYNKERPPLQQVANQVIAPEMGPTTFFTYLRSMLMVYTCLAILAVDFQVFPRRFAKTETYGHSVMDIGTSAFVFVIGAAETIRMSRKDTNRNSLRSLVGSSRMTLILVGIGMLRTLILPFLKYQLHVTEYGTHWNFFYTLAAFSIMHSLVCGGNFSLLLGVAFSAAHEYLLTGLGYKIWIMSDAARDTWVSANREGIYSILGYLALYCFGYRIGQIAAPSGCVRLKAYFWLNVKIFVLSGVFYILQKYPFEHSFGEPSRRLMNLPFIFSMVGLFTFSLAMFLLVQFFTLAGWASRIPGFHLEETATHNKLLPCALTALNEKGFLVFFFLLSNVMTGVVNLSTDTISITNPYLSSGIIISYSAVCTAITFYLSRATHCRDEHGESSGSPTPLGRLLRLIFCN</sequence>
<keyword evidence="3 5" id="KW-1133">Transmembrane helix</keyword>
<feature type="transmembrane region" description="Helical" evidence="5">
    <location>
        <begin position="299"/>
        <end position="316"/>
    </location>
</feature>
<keyword evidence="2 5" id="KW-0812">Transmembrane</keyword>
<comment type="similarity">
    <text evidence="5">Belongs to the PIGW family.</text>
</comment>
<dbReference type="GO" id="GO:0005789">
    <property type="term" value="C:endoplasmic reticulum membrane"/>
    <property type="evidence" value="ECO:0007669"/>
    <property type="project" value="UniProtKB-SubCell"/>
</dbReference>
<keyword evidence="5" id="KW-0256">Endoplasmic reticulum</keyword>
<comment type="subcellular location">
    <subcellularLocation>
        <location evidence="5">Endoplasmic reticulum membrane</location>
        <topology evidence="5">Multi-pass membrane protein</topology>
    </subcellularLocation>
    <subcellularLocation>
        <location evidence="1">Membrane</location>
        <topology evidence="1">Multi-pass membrane protein</topology>
    </subcellularLocation>
</comment>
<dbReference type="PANTHER" id="PTHR20661:SF0">
    <property type="entry name" value="PHOSPHATIDYLINOSITOL-GLYCAN BIOSYNTHESIS CLASS W PROTEIN"/>
    <property type="match status" value="1"/>
</dbReference>
<comment type="pathway">
    <text evidence="5">Glycolipid biosynthesis; glycosylphosphatidylinositol-anchor biosynthesis.</text>
</comment>
<dbReference type="InterPro" id="IPR009447">
    <property type="entry name" value="PIGW/GWT1"/>
</dbReference>
<dbReference type="Proteomes" id="UP000298663">
    <property type="component" value="Chromosome X"/>
</dbReference>
<feature type="transmembrane region" description="Helical" evidence="5">
    <location>
        <begin position="454"/>
        <end position="474"/>
    </location>
</feature>
<dbReference type="EMBL" id="AZBU02000001">
    <property type="protein sequence ID" value="TMS33877.1"/>
    <property type="molecule type" value="Genomic_DNA"/>
</dbReference>
<reference evidence="6 7" key="2">
    <citation type="journal article" date="2019" name="G3 (Bethesda)">
        <title>Hybrid Assembly of the Genome of the Entomopathogenic Nematode Steinernema carpocapsae Identifies the X-Chromosome.</title>
        <authorList>
            <person name="Serra L."/>
            <person name="Macchietto M."/>
            <person name="Macias-Munoz A."/>
            <person name="McGill C.J."/>
            <person name="Rodriguez I.M."/>
            <person name="Rodriguez B."/>
            <person name="Murad R."/>
            <person name="Mortazavi A."/>
        </authorList>
    </citation>
    <scope>NUCLEOTIDE SEQUENCE [LARGE SCALE GENOMIC DNA]</scope>
    <source>
        <strain evidence="6 7">ALL</strain>
    </source>
</reference>
<keyword evidence="5" id="KW-0808">Transferase</keyword>
<gene>
    <name evidence="6" type="ORF">L596_001566</name>
</gene>
<feature type="transmembrane region" description="Helical" evidence="5">
    <location>
        <begin position="20"/>
        <end position="39"/>
    </location>
</feature>
<evidence type="ECO:0000313" key="7">
    <source>
        <dbReference type="Proteomes" id="UP000298663"/>
    </source>
</evidence>
<keyword evidence="5" id="KW-0337">GPI-anchor biosynthesis</keyword>
<organism evidence="6 7">
    <name type="scientific">Steinernema carpocapsae</name>
    <name type="common">Entomopathogenic nematode</name>
    <dbReference type="NCBI Taxonomy" id="34508"/>
    <lineage>
        <taxon>Eukaryota</taxon>
        <taxon>Metazoa</taxon>
        <taxon>Ecdysozoa</taxon>
        <taxon>Nematoda</taxon>
        <taxon>Chromadorea</taxon>
        <taxon>Rhabditida</taxon>
        <taxon>Tylenchina</taxon>
        <taxon>Panagrolaimomorpha</taxon>
        <taxon>Strongyloidoidea</taxon>
        <taxon>Steinernematidae</taxon>
        <taxon>Steinernema</taxon>
    </lineage>
</organism>
<dbReference type="STRING" id="34508.A0A4U8UP70"/>
<evidence type="ECO:0000256" key="3">
    <source>
        <dbReference type="ARBA" id="ARBA00022989"/>
    </source>
</evidence>
<keyword evidence="5" id="KW-0012">Acyltransferase</keyword>
<dbReference type="EMBL" id="CM016762">
    <property type="protein sequence ID" value="TMS33877.1"/>
    <property type="molecule type" value="Genomic_DNA"/>
</dbReference>
<comment type="function">
    <text evidence="5">A acetyltransferase, which acetylates the inositol ring of phosphatidylinositol during biosynthesis of GPI-anchor.</text>
</comment>
<dbReference type="GO" id="GO:0072659">
    <property type="term" value="P:protein localization to plasma membrane"/>
    <property type="evidence" value="ECO:0007669"/>
    <property type="project" value="TreeGrafter"/>
</dbReference>
<evidence type="ECO:0000256" key="1">
    <source>
        <dbReference type="ARBA" id="ARBA00004141"/>
    </source>
</evidence>
<feature type="transmembrane region" description="Helical" evidence="5">
    <location>
        <begin position="166"/>
        <end position="185"/>
    </location>
</feature>
<evidence type="ECO:0000256" key="5">
    <source>
        <dbReference type="RuleBase" id="RU280819"/>
    </source>
</evidence>
<protein>
    <recommendedName>
        <fullName evidence="5">Phosphatidylinositol-glycan biosynthesis class W protein</fullName>
        <ecNumber evidence="5">2.3.-.-</ecNumber>
    </recommendedName>
</protein>
<feature type="transmembrane region" description="Helical" evidence="5">
    <location>
        <begin position="369"/>
        <end position="392"/>
    </location>
</feature>
<feature type="transmembrane region" description="Helical" evidence="5">
    <location>
        <begin position="206"/>
        <end position="224"/>
    </location>
</feature>
<dbReference type="PANTHER" id="PTHR20661">
    <property type="entry name" value="PHOSPHATIDYLINOSITOL-GLYCAN BIOSYNTHESIS CLASS W PROTEIN"/>
    <property type="match status" value="1"/>
</dbReference>
<dbReference type="AlphaFoldDB" id="A0A4U8UP70"/>
<feature type="transmembrane region" description="Helical" evidence="5">
    <location>
        <begin position="137"/>
        <end position="154"/>
    </location>
</feature>
<evidence type="ECO:0000313" key="6">
    <source>
        <dbReference type="EMBL" id="TMS33877.1"/>
    </source>
</evidence>
<feature type="transmembrane region" description="Helical" evidence="5">
    <location>
        <begin position="82"/>
        <end position="104"/>
    </location>
</feature>
<feature type="transmembrane region" description="Helical" evidence="5">
    <location>
        <begin position="328"/>
        <end position="349"/>
    </location>
</feature>
<dbReference type="Pfam" id="PF06423">
    <property type="entry name" value="GWT1"/>
    <property type="match status" value="1"/>
</dbReference>
<proteinExistence type="inferred from homology"/>
<feature type="transmembrane region" description="Helical" evidence="5">
    <location>
        <begin position="236"/>
        <end position="253"/>
    </location>
</feature>